<feature type="transmembrane region" description="Helical" evidence="1">
    <location>
        <begin position="29"/>
        <end position="48"/>
    </location>
</feature>
<accession>A0ABM8BCG2</accession>
<evidence type="ECO:0000256" key="1">
    <source>
        <dbReference type="SAM" id="Phobius"/>
    </source>
</evidence>
<evidence type="ECO:0000313" key="3">
    <source>
        <dbReference type="EMBL" id="BDR54585.1"/>
    </source>
</evidence>
<feature type="transmembrane region" description="Helical" evidence="1">
    <location>
        <begin position="143"/>
        <end position="161"/>
    </location>
</feature>
<dbReference type="Gene3D" id="1.20.120.1220">
    <property type="match status" value="1"/>
</dbReference>
<dbReference type="EMBL" id="AP026800">
    <property type="protein sequence ID" value="BDR54585.1"/>
    <property type="molecule type" value="Genomic_DNA"/>
</dbReference>
<keyword evidence="4" id="KW-1185">Reference proteome</keyword>
<dbReference type="Pfam" id="PF01478">
    <property type="entry name" value="Peptidase_A24"/>
    <property type="match status" value="1"/>
</dbReference>
<proteinExistence type="predicted"/>
<feature type="domain" description="Prepilin type IV endopeptidase peptidase" evidence="2">
    <location>
        <begin position="11"/>
        <end position="114"/>
    </location>
</feature>
<dbReference type="Proteomes" id="UP001321748">
    <property type="component" value="Chromosome"/>
</dbReference>
<keyword evidence="1" id="KW-0472">Membrane</keyword>
<reference evidence="3 4" key="1">
    <citation type="journal article" date="2023" name="Microbiol. Spectr.">
        <title>Symbiosis of Carpenter Bees with Uncharacterized Lactic Acid Bacteria Showing NAD Auxotrophy.</title>
        <authorList>
            <person name="Kawasaki S."/>
            <person name="Ozawa K."/>
            <person name="Mori T."/>
            <person name="Yamamoto A."/>
            <person name="Ito M."/>
            <person name="Ohkuma M."/>
            <person name="Sakamoto M."/>
            <person name="Matsutani M."/>
        </authorList>
    </citation>
    <scope>NUCLEOTIDE SEQUENCE [LARGE SCALE GENOMIC DNA]</scope>
    <source>
        <strain evidence="3 4">KimH</strain>
    </source>
</reference>
<protein>
    <recommendedName>
        <fullName evidence="2">Prepilin type IV endopeptidase peptidase domain-containing protein</fullName>
    </recommendedName>
</protein>
<feature type="transmembrane region" description="Helical" evidence="1">
    <location>
        <begin position="96"/>
        <end position="122"/>
    </location>
</feature>
<name>A0ABM8BCG2_9BIFI</name>
<evidence type="ECO:0000259" key="2">
    <source>
        <dbReference type="Pfam" id="PF01478"/>
    </source>
</evidence>
<gene>
    <name evidence="3" type="ORF">KIMH_06960</name>
</gene>
<feature type="transmembrane region" description="Helical" evidence="1">
    <location>
        <begin position="55"/>
        <end position="76"/>
    </location>
</feature>
<dbReference type="InterPro" id="IPR000045">
    <property type="entry name" value="Prepilin_IV_endopep_pep"/>
</dbReference>
<keyword evidence="1" id="KW-0812">Transmembrane</keyword>
<sequence length="163" mass="17461">MVYLVPLPGLAVVALLAYSDVRTRRIPRAWTLLGVIVQLLTILAYCAVRQQDLWSIVLAVSIGSVCAIIQAALALIRPGALGLGDVGATALASLSIGILGWPAAILFWLFMGLLGIVAMVFYYHWPLSTQLTKQSIKRKPLPFVTVIVTAGLATTLASFLLSM</sequence>
<dbReference type="RefSeq" id="WP_317643577.1">
    <property type="nucleotide sequence ID" value="NZ_AP026800.1"/>
</dbReference>
<evidence type="ECO:0000313" key="4">
    <source>
        <dbReference type="Proteomes" id="UP001321748"/>
    </source>
</evidence>
<organism evidence="3 4">
    <name type="scientific">Bombiscardovia apis</name>
    <dbReference type="NCBI Taxonomy" id="2932182"/>
    <lineage>
        <taxon>Bacteria</taxon>
        <taxon>Bacillati</taxon>
        <taxon>Actinomycetota</taxon>
        <taxon>Actinomycetes</taxon>
        <taxon>Bifidobacteriales</taxon>
        <taxon>Bifidobacteriaceae</taxon>
        <taxon>Bombiscardovia</taxon>
    </lineage>
</organism>
<keyword evidence="1" id="KW-1133">Transmembrane helix</keyword>